<dbReference type="PANTHER" id="PTHR47962">
    <property type="entry name" value="ATP-DEPENDENT HELICASE LHR-RELATED-RELATED"/>
    <property type="match status" value="1"/>
</dbReference>
<evidence type="ECO:0000313" key="6">
    <source>
        <dbReference type="Proteomes" id="UP000265719"/>
    </source>
</evidence>
<gene>
    <name evidence="5" type="ORF">NI17_008025</name>
</gene>
<evidence type="ECO:0000259" key="4">
    <source>
        <dbReference type="PROSITE" id="PS51194"/>
    </source>
</evidence>
<keyword evidence="5" id="KW-0347">Helicase</keyword>
<dbReference type="PANTHER" id="PTHR47962:SF5">
    <property type="entry name" value="ATP-DEPENDENT HELICASE LHR-RELATED"/>
    <property type="match status" value="1"/>
</dbReference>
<dbReference type="KEGG" id="thao:NI17_008025"/>
<name>A0AA97M6C6_9ACTN</name>
<dbReference type="Pfam" id="PF00271">
    <property type="entry name" value="Helicase_C"/>
    <property type="match status" value="1"/>
</dbReference>
<keyword evidence="5" id="KW-0378">Hydrolase</keyword>
<feature type="domain" description="Helicase C-terminal" evidence="4">
    <location>
        <begin position="502"/>
        <end position="651"/>
    </location>
</feature>
<evidence type="ECO:0000259" key="3">
    <source>
        <dbReference type="PROSITE" id="PS51192"/>
    </source>
</evidence>
<evidence type="ECO:0000256" key="2">
    <source>
        <dbReference type="ARBA" id="ARBA00022840"/>
    </source>
</evidence>
<dbReference type="NCBIfam" id="NF041067">
    <property type="entry name" value="DpdJ"/>
    <property type="match status" value="1"/>
</dbReference>
<dbReference type="Proteomes" id="UP000265719">
    <property type="component" value="Chromosome"/>
</dbReference>
<keyword evidence="1" id="KW-0547">Nucleotide-binding</keyword>
<dbReference type="InterPro" id="IPR011545">
    <property type="entry name" value="DEAD/DEAH_box_helicase_dom"/>
</dbReference>
<keyword evidence="6" id="KW-1185">Reference proteome</keyword>
<dbReference type="EMBL" id="CP063196">
    <property type="protein sequence ID" value="UOE21932.1"/>
    <property type="molecule type" value="Genomic_DNA"/>
</dbReference>
<proteinExistence type="predicted"/>
<keyword evidence="2" id="KW-0067">ATP-binding</keyword>
<protein>
    <submittedName>
        <fullName evidence="5">DEAD/DEAH box helicase</fullName>
    </submittedName>
</protein>
<dbReference type="GO" id="GO:0003677">
    <property type="term" value="F:DNA binding"/>
    <property type="evidence" value="ECO:0007669"/>
    <property type="project" value="TreeGrafter"/>
</dbReference>
<dbReference type="PROSITE" id="PS51194">
    <property type="entry name" value="HELICASE_CTER"/>
    <property type="match status" value="1"/>
</dbReference>
<dbReference type="Gene3D" id="3.40.50.300">
    <property type="entry name" value="P-loop containing nucleotide triphosphate hydrolases"/>
    <property type="match status" value="3"/>
</dbReference>
<dbReference type="Pfam" id="PF00270">
    <property type="entry name" value="DEAD"/>
    <property type="match status" value="1"/>
</dbReference>
<evidence type="ECO:0000256" key="1">
    <source>
        <dbReference type="ARBA" id="ARBA00022741"/>
    </source>
</evidence>
<feature type="domain" description="Helicase ATP-binding" evidence="3">
    <location>
        <begin position="150"/>
        <end position="408"/>
    </location>
</feature>
<dbReference type="InterPro" id="IPR052511">
    <property type="entry name" value="ATP-dep_Helicase"/>
</dbReference>
<dbReference type="InterPro" id="IPR027417">
    <property type="entry name" value="P-loop_NTPase"/>
</dbReference>
<reference evidence="5" key="1">
    <citation type="submission" date="2020-10" db="EMBL/GenBank/DDBJ databases">
        <title>De novo genome project of the cellulose decomposer Thermobifida halotolerans type strain.</title>
        <authorList>
            <person name="Nagy I."/>
            <person name="Horvath B."/>
            <person name="Kukolya J."/>
            <person name="Nagy I."/>
            <person name="Orsini M."/>
        </authorList>
    </citation>
    <scope>NUCLEOTIDE SEQUENCE</scope>
    <source>
        <strain evidence="5">DSM 44931</strain>
    </source>
</reference>
<dbReference type="SUPFAM" id="SSF52540">
    <property type="entry name" value="P-loop containing nucleoside triphosphate hydrolases"/>
    <property type="match status" value="1"/>
</dbReference>
<dbReference type="GO" id="GO:0004386">
    <property type="term" value="F:helicase activity"/>
    <property type="evidence" value="ECO:0007669"/>
    <property type="project" value="UniProtKB-KW"/>
</dbReference>
<dbReference type="InterPro" id="IPR001650">
    <property type="entry name" value="Helicase_C-like"/>
</dbReference>
<dbReference type="SMART" id="SM00487">
    <property type="entry name" value="DEXDc"/>
    <property type="match status" value="1"/>
</dbReference>
<dbReference type="PROSITE" id="PS51192">
    <property type="entry name" value="HELICASE_ATP_BIND_1"/>
    <property type="match status" value="1"/>
</dbReference>
<accession>A0AA97M6C6</accession>
<dbReference type="InterPro" id="IPR014001">
    <property type="entry name" value="Helicase_ATP-bd"/>
</dbReference>
<organism evidence="5 6">
    <name type="scientific">Thermobifida halotolerans</name>
    <dbReference type="NCBI Taxonomy" id="483545"/>
    <lineage>
        <taxon>Bacteria</taxon>
        <taxon>Bacillati</taxon>
        <taxon>Actinomycetota</taxon>
        <taxon>Actinomycetes</taxon>
        <taxon>Streptosporangiales</taxon>
        <taxon>Nocardiopsidaceae</taxon>
        <taxon>Thermobifida</taxon>
    </lineage>
</organism>
<sequence length="1468" mass="164668">MSEEEVLNAIEHALSSTPGSPRDLFPEDVRDLLIRQGLLFRVPGESSSYRTRFAEALRLTVHLRQLFPRWRREGPPANWWRSGRRLVADYRLHVAPRRYPRRDVPASTALEEFAQLDGWGSLQEQVAAAQISDYSLARFQVRATEAIFDSLARRQSRGVIIGAGTGSGKTLAFYLPAFAAMSAETHRRQVHTLALYPRTELLRDQLRDAVAAALKVNPLLVGEKRRPLRIGVLYSSTPYSARSLDSSQASSQGWRRLRTGLVCPYLTCPACSNGALVWSAQDWKAQVERLHCQDCGLQLPEDLLALTRDSLQRHPPDLLFTTTEMLNRHSTNPSLAPLLGWSGRARPSLVLLDEVHIQSGPQGAQVALLLRRWRHAVRQPVTFVGLSATLKDARRFFAQLTGLPETDVDYIEPAPDTMVQEGREYSLALRGDPLSGASLLSTSLQVSMLFGRILDRQTSNRRPNSLFGSTGFLFTDDLDVTNRFYNDLRDAEGGQTRRGHTRGRAVLAALRSPDLPQRAERYQEGQSWELVERIGRHLSPDLHAQELRIGRTSSQDAGVNLDADLTVATASLEVGFNDPSVGLVLQHKAPRDAAAFIQRRGRAGRIRGTRPITVITLSDYGRDRLAYQGYETLFSPEVSPRNLPVGNRYVVKIQAAQALLDWLGRDLQRQHRVDPRALLNGMRARQLDPANYRRAREWLVKRLRGLLEDKEGLRDSLARHVQNALQLSADATQAVLWEQPRSLMLSVVPTALRRLQSNWQSLRRDPAAERDSVLPEFITRSLFEPLNVPEVEFDLPFEAEPESLPVERALREAVPGRVSRRYGYRRDDHRTWLPLPVDGQQTLQIDALAPDSSGQGEWLPYGPHQQRLRVFRPFRIKLQTPPEDVSDHSQGRPLWGSQIIASEATPPHEAEVPRVLPWKERVQSVGFATHAAGNPIEVRRMTYGADCEISRTGSQSSERRTVRYAHGDTPAAFGYRLEVDALRLRVAPLDLSQPTVRAYLASPAWRSKAYFRALAEDPELTKVANSFQRDWLALVYLTAFSLEGLDGSRTPQQIHATLADGSWRERLPEILKVLYREEASENRPSVDAEQAPADRLINALTEVSNNQVVLDALNRASQLLVADDVAERTAELACRAYWDTLASAVLQACLLACPDAQDSDLIVDVLPTLEPGGSATIWLSESSAGGLGVMEYLVEYYSQDPRRFWTLVSAVLRPNEYEYTDATLTRLLEYVVQEEPSGEASVTMELLRSAGSASDADRALTRLRTAWADLDGPPRHSAIAALSTRLLRPGSDRRTDAFALRLVTEWTALEQRLGFEVDSRVIAYAVGSGRLRLDGGLNLAADQVFSLLWPRGDRARNHHLEYYQPFGNANRPTVLDRMLAEAAHDEQLPRITVTEAGWEERYRRAIADARAVELICPTSERAALSEALLRVPALSVDLDVLRVYGDVISINRYGREFRCRVELLETEQ</sequence>
<dbReference type="GO" id="GO:0005524">
    <property type="term" value="F:ATP binding"/>
    <property type="evidence" value="ECO:0007669"/>
    <property type="project" value="UniProtKB-KW"/>
</dbReference>
<dbReference type="GO" id="GO:0016887">
    <property type="term" value="F:ATP hydrolysis activity"/>
    <property type="evidence" value="ECO:0007669"/>
    <property type="project" value="TreeGrafter"/>
</dbReference>
<evidence type="ECO:0000313" key="5">
    <source>
        <dbReference type="EMBL" id="UOE21932.1"/>
    </source>
</evidence>